<dbReference type="EMBL" id="HG739087">
    <property type="protein sequence ID" value="CDO98730.1"/>
    <property type="molecule type" value="Genomic_DNA"/>
</dbReference>
<keyword evidence="3" id="KW-1185">Reference proteome</keyword>
<gene>
    <name evidence="2" type="ORF">GSCOC_T00025631001</name>
</gene>
<evidence type="ECO:0000256" key="1">
    <source>
        <dbReference type="SAM" id="MobiDB-lite"/>
    </source>
</evidence>
<feature type="region of interest" description="Disordered" evidence="1">
    <location>
        <begin position="1"/>
        <end position="62"/>
    </location>
</feature>
<proteinExistence type="predicted"/>
<accession>A0A068TR13</accession>
<dbReference type="InParanoid" id="A0A068TR13"/>
<dbReference type="Proteomes" id="UP000295252">
    <property type="component" value="Chromosome V"/>
</dbReference>
<dbReference type="Gramene" id="CDO98730">
    <property type="protein sequence ID" value="CDO98730"/>
    <property type="gene ID" value="GSCOC_T00025631001"/>
</dbReference>
<evidence type="ECO:0000313" key="3">
    <source>
        <dbReference type="Proteomes" id="UP000295252"/>
    </source>
</evidence>
<protein>
    <submittedName>
        <fullName evidence="2">Uncharacterized protein</fullName>
    </submittedName>
</protein>
<dbReference type="AlphaFoldDB" id="A0A068TR13"/>
<reference evidence="3" key="1">
    <citation type="journal article" date="2014" name="Science">
        <title>The coffee genome provides insight into the convergent evolution of caffeine biosynthesis.</title>
        <authorList>
            <person name="Denoeud F."/>
            <person name="Carretero-Paulet L."/>
            <person name="Dereeper A."/>
            <person name="Droc G."/>
            <person name="Guyot R."/>
            <person name="Pietrella M."/>
            <person name="Zheng C."/>
            <person name="Alberti A."/>
            <person name="Anthony F."/>
            <person name="Aprea G."/>
            <person name="Aury J.M."/>
            <person name="Bento P."/>
            <person name="Bernard M."/>
            <person name="Bocs S."/>
            <person name="Campa C."/>
            <person name="Cenci A."/>
            <person name="Combes M.C."/>
            <person name="Crouzillat D."/>
            <person name="Da Silva C."/>
            <person name="Daddiego L."/>
            <person name="De Bellis F."/>
            <person name="Dussert S."/>
            <person name="Garsmeur O."/>
            <person name="Gayraud T."/>
            <person name="Guignon V."/>
            <person name="Jahn K."/>
            <person name="Jamilloux V."/>
            <person name="Joet T."/>
            <person name="Labadie K."/>
            <person name="Lan T."/>
            <person name="Leclercq J."/>
            <person name="Lepelley M."/>
            <person name="Leroy T."/>
            <person name="Li L.T."/>
            <person name="Librado P."/>
            <person name="Lopez L."/>
            <person name="Munoz A."/>
            <person name="Noel B."/>
            <person name="Pallavicini A."/>
            <person name="Perrotta G."/>
            <person name="Poncet V."/>
            <person name="Pot D."/>
            <person name="Priyono X."/>
            <person name="Rigoreau M."/>
            <person name="Rouard M."/>
            <person name="Rozas J."/>
            <person name="Tranchant-Dubreuil C."/>
            <person name="VanBuren R."/>
            <person name="Zhang Q."/>
            <person name="Andrade A.C."/>
            <person name="Argout X."/>
            <person name="Bertrand B."/>
            <person name="de Kochko A."/>
            <person name="Graziosi G."/>
            <person name="Henry R.J."/>
            <person name="Jayarama X."/>
            <person name="Ming R."/>
            <person name="Nagai C."/>
            <person name="Rounsley S."/>
            <person name="Sankoff D."/>
            <person name="Giuliano G."/>
            <person name="Albert V.A."/>
            <person name="Wincker P."/>
            <person name="Lashermes P."/>
        </authorList>
    </citation>
    <scope>NUCLEOTIDE SEQUENCE [LARGE SCALE GENOMIC DNA]</scope>
    <source>
        <strain evidence="3">cv. DH200-94</strain>
    </source>
</reference>
<sequence>MEEEAKFEDTQWADSADNDRSKGNVLPPPSYSLGLVPPPPPPPPPSMSTPNTTSSFGQRPHSLLPFLIC</sequence>
<name>A0A068TR13_COFCA</name>
<feature type="compositionally biased region" description="Pro residues" evidence="1">
    <location>
        <begin position="26"/>
        <end position="47"/>
    </location>
</feature>
<organism evidence="2 3">
    <name type="scientific">Coffea canephora</name>
    <name type="common">Robusta coffee</name>
    <dbReference type="NCBI Taxonomy" id="49390"/>
    <lineage>
        <taxon>Eukaryota</taxon>
        <taxon>Viridiplantae</taxon>
        <taxon>Streptophyta</taxon>
        <taxon>Embryophyta</taxon>
        <taxon>Tracheophyta</taxon>
        <taxon>Spermatophyta</taxon>
        <taxon>Magnoliopsida</taxon>
        <taxon>eudicotyledons</taxon>
        <taxon>Gunneridae</taxon>
        <taxon>Pentapetalae</taxon>
        <taxon>asterids</taxon>
        <taxon>lamiids</taxon>
        <taxon>Gentianales</taxon>
        <taxon>Rubiaceae</taxon>
        <taxon>Ixoroideae</taxon>
        <taxon>Gardenieae complex</taxon>
        <taxon>Bertiereae - Coffeeae clade</taxon>
        <taxon>Coffeeae</taxon>
        <taxon>Coffea</taxon>
    </lineage>
</organism>
<evidence type="ECO:0000313" key="2">
    <source>
        <dbReference type="EMBL" id="CDO98730.1"/>
    </source>
</evidence>